<proteinExistence type="predicted"/>
<reference evidence="1" key="1">
    <citation type="journal article" date="2019" name="Sci. Rep.">
        <title>Draft genome of Tanacetum cinerariifolium, the natural source of mosquito coil.</title>
        <authorList>
            <person name="Yamashiro T."/>
            <person name="Shiraishi A."/>
            <person name="Satake H."/>
            <person name="Nakayama K."/>
        </authorList>
    </citation>
    <scope>NUCLEOTIDE SEQUENCE</scope>
</reference>
<name>A0A699X4R8_TANCI</name>
<feature type="non-terminal residue" evidence="1">
    <location>
        <position position="87"/>
    </location>
</feature>
<organism evidence="1">
    <name type="scientific">Tanacetum cinerariifolium</name>
    <name type="common">Dalmatian daisy</name>
    <name type="synonym">Chrysanthemum cinerariifolium</name>
    <dbReference type="NCBI Taxonomy" id="118510"/>
    <lineage>
        <taxon>Eukaryota</taxon>
        <taxon>Viridiplantae</taxon>
        <taxon>Streptophyta</taxon>
        <taxon>Embryophyta</taxon>
        <taxon>Tracheophyta</taxon>
        <taxon>Spermatophyta</taxon>
        <taxon>Magnoliopsida</taxon>
        <taxon>eudicotyledons</taxon>
        <taxon>Gunneridae</taxon>
        <taxon>Pentapetalae</taxon>
        <taxon>asterids</taxon>
        <taxon>campanulids</taxon>
        <taxon>Asterales</taxon>
        <taxon>Asteraceae</taxon>
        <taxon>Asteroideae</taxon>
        <taxon>Anthemideae</taxon>
        <taxon>Anthemidinae</taxon>
        <taxon>Tanacetum</taxon>
    </lineage>
</organism>
<feature type="non-terminal residue" evidence="1">
    <location>
        <position position="1"/>
    </location>
</feature>
<accession>A0A699X4R8</accession>
<evidence type="ECO:0000313" key="1">
    <source>
        <dbReference type="EMBL" id="GFD54073.1"/>
    </source>
</evidence>
<sequence length="87" mass="9922">RWDFLDLVMDKLSFGLKLRFWIHGCLNKGRSSVLVNGSPTFEFEMFKCLRQGDLLSPFLFILVMEALHAITRKSVDLGLFRGASVGQ</sequence>
<protein>
    <submittedName>
        <fullName evidence="1">Uncharacterized protein</fullName>
    </submittedName>
</protein>
<dbReference type="AlphaFoldDB" id="A0A699X4R8"/>
<gene>
    <name evidence="1" type="ORF">Tci_926042</name>
</gene>
<comment type="caution">
    <text evidence="1">The sequence shown here is derived from an EMBL/GenBank/DDBJ whole genome shotgun (WGS) entry which is preliminary data.</text>
</comment>
<dbReference type="EMBL" id="BKCJ011801994">
    <property type="protein sequence ID" value="GFD54073.1"/>
    <property type="molecule type" value="Genomic_DNA"/>
</dbReference>